<gene>
    <name evidence="2" type="ORF">DWZ83_05530</name>
    <name evidence="1" type="ORF">KHZ85_06415</name>
</gene>
<dbReference type="EMBL" id="QRPK01000021">
    <property type="protein sequence ID" value="RHM11270.1"/>
    <property type="molecule type" value="Genomic_DNA"/>
</dbReference>
<proteinExistence type="predicted"/>
<evidence type="ECO:0000313" key="2">
    <source>
        <dbReference type="EMBL" id="RHM11270.1"/>
    </source>
</evidence>
<protein>
    <submittedName>
        <fullName evidence="2">Uncharacterized protein</fullName>
    </submittedName>
</protein>
<name>A0A415PET6_9FIRM</name>
<dbReference type="AlphaFoldDB" id="A0A415PET6"/>
<sequence>MAKTLPISGANAVKIILKDKEEFSCTLKNTMELTDEKTYVFDVTYGKYIGTFNFRIRNNEFLAANLNLMTLKKVITMDNDANLIKLCDYVYKTYVKEA</sequence>
<dbReference type="GeneID" id="92792566"/>
<dbReference type="OrthoDB" id="1769084at2"/>
<dbReference type="EMBL" id="JAGZMZ010000013">
    <property type="protein sequence ID" value="MBS4884382.1"/>
    <property type="molecule type" value="Genomic_DNA"/>
</dbReference>
<dbReference type="Proteomes" id="UP000753219">
    <property type="component" value="Unassembled WGS sequence"/>
</dbReference>
<reference evidence="2 3" key="1">
    <citation type="submission" date="2018-08" db="EMBL/GenBank/DDBJ databases">
        <title>A genome reference for cultivated species of the human gut microbiota.</title>
        <authorList>
            <person name="Zou Y."/>
            <person name="Xue W."/>
            <person name="Luo G."/>
        </authorList>
    </citation>
    <scope>NUCLEOTIDE SEQUENCE [LARGE SCALE GENOMIC DNA]</scope>
    <source>
        <strain evidence="2 3">AF35-6BH</strain>
    </source>
</reference>
<keyword evidence="3" id="KW-1185">Reference proteome</keyword>
<organism evidence="2 3">
    <name type="scientific">Amedibacillus dolichus</name>
    <dbReference type="NCBI Taxonomy" id="31971"/>
    <lineage>
        <taxon>Bacteria</taxon>
        <taxon>Bacillati</taxon>
        <taxon>Bacillota</taxon>
        <taxon>Erysipelotrichia</taxon>
        <taxon>Erysipelotrichales</taxon>
        <taxon>Erysipelotrichaceae</taxon>
        <taxon>Amedibacillus</taxon>
    </lineage>
</organism>
<reference evidence="1" key="2">
    <citation type="submission" date="2021-02" db="EMBL/GenBank/DDBJ databases">
        <title>Infant gut strain persistence is associated with maternal origin, phylogeny, and functional potential including surface adhesion and iron acquisition.</title>
        <authorList>
            <person name="Lou Y.C."/>
        </authorList>
    </citation>
    <scope>NUCLEOTIDE SEQUENCE</scope>
    <source>
        <strain evidence="1">L3_108_103G1_dasL3_108_103G1_concoct_2</strain>
    </source>
</reference>
<dbReference type="RefSeq" id="WP_004797716.1">
    <property type="nucleotide sequence ID" value="NZ_CABKNA010000012.1"/>
</dbReference>
<evidence type="ECO:0000313" key="1">
    <source>
        <dbReference type="EMBL" id="MBS4884382.1"/>
    </source>
</evidence>
<accession>A0A415PET6</accession>
<dbReference type="Proteomes" id="UP000284868">
    <property type="component" value="Unassembled WGS sequence"/>
</dbReference>
<comment type="caution">
    <text evidence="2">The sequence shown here is derived from an EMBL/GenBank/DDBJ whole genome shotgun (WGS) entry which is preliminary data.</text>
</comment>
<evidence type="ECO:0000313" key="3">
    <source>
        <dbReference type="Proteomes" id="UP000284868"/>
    </source>
</evidence>